<name>A0A495EVZ9_9MICC</name>
<gene>
    <name evidence="1" type="ORF">C8D78_1445</name>
</gene>
<sequence>MDHKITLTQHINAPADSVWAVVSDIPGSASTLSGVDSVQMLTDGPYGVGTRWKETRTMLGRSETVEMAVSECEAPGPDRAGGTTVKARQGGASYTSRFALAGRDGGTDLTLTFGAELVRPTRLGKAMLAVFGPLGMRITRKALAKDLAEIATKAESL</sequence>
<reference evidence="1 2" key="1">
    <citation type="submission" date="2018-10" db="EMBL/GenBank/DDBJ databases">
        <title>Genomic Encyclopedia of Type Strains, Phase IV (KMG-IV): sequencing the most valuable type-strain genomes for metagenomic binning, comparative biology and taxonomic classification.</title>
        <authorList>
            <person name="Goeker M."/>
        </authorList>
    </citation>
    <scope>NUCLEOTIDE SEQUENCE [LARGE SCALE GENOMIC DNA]</scope>
    <source>
        <strain evidence="1 2">DSM 25586</strain>
    </source>
</reference>
<evidence type="ECO:0000313" key="2">
    <source>
        <dbReference type="Proteomes" id="UP000276055"/>
    </source>
</evidence>
<dbReference type="Pfam" id="PF10604">
    <property type="entry name" value="Polyketide_cyc2"/>
    <property type="match status" value="1"/>
</dbReference>
<dbReference type="InterPro" id="IPR019587">
    <property type="entry name" value="Polyketide_cyclase/dehydratase"/>
</dbReference>
<dbReference type="Gene3D" id="3.30.530.20">
    <property type="match status" value="1"/>
</dbReference>
<evidence type="ECO:0000313" key="1">
    <source>
        <dbReference type="EMBL" id="RKR20803.1"/>
    </source>
</evidence>
<dbReference type="SUPFAM" id="SSF55961">
    <property type="entry name" value="Bet v1-like"/>
    <property type="match status" value="1"/>
</dbReference>
<proteinExistence type="predicted"/>
<accession>A0A495EVZ9</accession>
<dbReference type="AlphaFoldDB" id="A0A495EVZ9"/>
<dbReference type="Proteomes" id="UP000276055">
    <property type="component" value="Unassembled WGS sequence"/>
</dbReference>
<dbReference type="EMBL" id="RBIR01000002">
    <property type="protein sequence ID" value="RKR20803.1"/>
    <property type="molecule type" value="Genomic_DNA"/>
</dbReference>
<organism evidence="1 2">
    <name type="scientific">Arthrobacter oryzae</name>
    <dbReference type="NCBI Taxonomy" id="409290"/>
    <lineage>
        <taxon>Bacteria</taxon>
        <taxon>Bacillati</taxon>
        <taxon>Actinomycetota</taxon>
        <taxon>Actinomycetes</taxon>
        <taxon>Micrococcales</taxon>
        <taxon>Micrococcaceae</taxon>
        <taxon>Arthrobacter</taxon>
    </lineage>
</organism>
<dbReference type="RefSeq" id="WP_120951489.1">
    <property type="nucleotide sequence ID" value="NZ_RBIR01000002.1"/>
</dbReference>
<dbReference type="CDD" id="cd07812">
    <property type="entry name" value="SRPBCC"/>
    <property type="match status" value="1"/>
</dbReference>
<comment type="caution">
    <text evidence="1">The sequence shown here is derived from an EMBL/GenBank/DDBJ whole genome shotgun (WGS) entry which is preliminary data.</text>
</comment>
<dbReference type="OrthoDB" id="4773254at2"/>
<dbReference type="InterPro" id="IPR023393">
    <property type="entry name" value="START-like_dom_sf"/>
</dbReference>
<protein>
    <submittedName>
        <fullName evidence="1">Carbon monoxide dehydrogenase subunit G</fullName>
    </submittedName>
</protein>